<evidence type="ECO:0000313" key="8">
    <source>
        <dbReference type="Proteomes" id="UP000326924"/>
    </source>
</evidence>
<dbReference type="Proteomes" id="UP000326924">
    <property type="component" value="Unassembled WGS sequence"/>
</dbReference>
<sequence>MRCISQVKSVRLLSHSGISLPKYVLPVRPNIFLPSTSPLPRSMLSSSRSNSCLRLLGQYNTFPGNENVKHEFGSLNEFKRKYEIDYPAATRRLATGLPATVEHSGGGTGRGGGEAVTLRVAGSAWKSVPPKAAAEAI</sequence>
<name>A0A5J5EXE3_9PEZI</name>
<comment type="subcellular location">
    <subcellularLocation>
        <location evidence="1">Endosome</location>
    </subcellularLocation>
</comment>
<keyword evidence="8" id="KW-1185">Reference proteome</keyword>
<dbReference type="InterPro" id="IPR007143">
    <property type="entry name" value="Vps28"/>
</dbReference>
<dbReference type="OrthoDB" id="2671at2759"/>
<comment type="similarity">
    <text evidence="5">Belongs to the VPS28 family.</text>
</comment>
<proteinExistence type="inferred from homology"/>
<dbReference type="GO" id="GO:0032509">
    <property type="term" value="P:endosome transport via multivesicular body sorting pathway"/>
    <property type="evidence" value="ECO:0007669"/>
    <property type="project" value="InterPro"/>
</dbReference>
<comment type="caution">
    <text evidence="7">The sequence shown here is derived from an EMBL/GenBank/DDBJ whole genome shotgun (WGS) entry which is preliminary data.</text>
</comment>
<accession>A0A5J5EXE3</accession>
<dbReference type="GO" id="GO:0006886">
    <property type="term" value="P:intracellular protein transport"/>
    <property type="evidence" value="ECO:0007669"/>
    <property type="project" value="UniProtKB-ARBA"/>
</dbReference>
<evidence type="ECO:0000256" key="3">
    <source>
        <dbReference type="ARBA" id="ARBA00022753"/>
    </source>
</evidence>
<keyword evidence="3" id="KW-0967">Endosome</keyword>
<reference evidence="7 8" key="1">
    <citation type="submission" date="2019-09" db="EMBL/GenBank/DDBJ databases">
        <title>Draft genome of the ectomycorrhizal ascomycete Sphaerosporella brunnea.</title>
        <authorList>
            <consortium name="DOE Joint Genome Institute"/>
            <person name="Benucci G.M."/>
            <person name="Marozzi G."/>
            <person name="Antonielli L."/>
            <person name="Sanchez S."/>
            <person name="Marco P."/>
            <person name="Wang X."/>
            <person name="Falini L.B."/>
            <person name="Barry K."/>
            <person name="Haridas S."/>
            <person name="Lipzen A."/>
            <person name="Labutti K."/>
            <person name="Grigoriev I.V."/>
            <person name="Murat C."/>
            <person name="Martin F."/>
            <person name="Albertini E."/>
            <person name="Donnini D."/>
            <person name="Bonito G."/>
        </authorList>
    </citation>
    <scope>NUCLEOTIDE SEQUENCE [LARGE SCALE GENOMIC DNA]</scope>
    <source>
        <strain evidence="7 8">Sb_GMNB300</strain>
    </source>
</reference>
<feature type="domain" description="VPS28 N-terminal" evidence="6">
    <location>
        <begin position="51"/>
        <end position="103"/>
    </location>
</feature>
<dbReference type="GO" id="GO:0000813">
    <property type="term" value="C:ESCRT I complex"/>
    <property type="evidence" value="ECO:0007669"/>
    <property type="project" value="InterPro"/>
</dbReference>
<keyword evidence="2 5" id="KW-0813">Transport</keyword>
<organism evidence="7 8">
    <name type="scientific">Sphaerosporella brunnea</name>
    <dbReference type="NCBI Taxonomy" id="1250544"/>
    <lineage>
        <taxon>Eukaryota</taxon>
        <taxon>Fungi</taxon>
        <taxon>Dikarya</taxon>
        <taxon>Ascomycota</taxon>
        <taxon>Pezizomycotina</taxon>
        <taxon>Pezizomycetes</taxon>
        <taxon>Pezizales</taxon>
        <taxon>Pyronemataceae</taxon>
        <taxon>Sphaerosporella</taxon>
    </lineage>
</organism>
<evidence type="ECO:0000256" key="1">
    <source>
        <dbReference type="ARBA" id="ARBA00004177"/>
    </source>
</evidence>
<evidence type="ECO:0000256" key="5">
    <source>
        <dbReference type="PROSITE-ProRule" id="PRU00645"/>
    </source>
</evidence>
<dbReference type="InParanoid" id="A0A5J5EXE3"/>
<dbReference type="GO" id="GO:0072666">
    <property type="term" value="P:establishment of protein localization to vacuole"/>
    <property type="evidence" value="ECO:0007669"/>
    <property type="project" value="UniProtKB-ARBA"/>
</dbReference>
<dbReference type="Pfam" id="PF03997">
    <property type="entry name" value="VPS28"/>
    <property type="match status" value="1"/>
</dbReference>
<dbReference type="GO" id="GO:0043162">
    <property type="term" value="P:ubiquitin-dependent protein catabolic process via the multivesicular body sorting pathway"/>
    <property type="evidence" value="ECO:0007669"/>
    <property type="project" value="UniProtKB-ARBA"/>
</dbReference>
<dbReference type="EMBL" id="VXIS01000096">
    <property type="protein sequence ID" value="KAA8905735.1"/>
    <property type="molecule type" value="Genomic_DNA"/>
</dbReference>
<dbReference type="PROSITE" id="PS51313">
    <property type="entry name" value="VPS28_N"/>
    <property type="match status" value="1"/>
</dbReference>
<dbReference type="AlphaFoldDB" id="A0A5J5EXE3"/>
<evidence type="ECO:0000259" key="6">
    <source>
        <dbReference type="PROSITE" id="PS51313"/>
    </source>
</evidence>
<dbReference type="Gene3D" id="1.20.1440.200">
    <property type="match status" value="1"/>
</dbReference>
<evidence type="ECO:0000256" key="4">
    <source>
        <dbReference type="ARBA" id="ARBA00022927"/>
    </source>
</evidence>
<evidence type="ECO:0000313" key="7">
    <source>
        <dbReference type="EMBL" id="KAA8905735.1"/>
    </source>
</evidence>
<evidence type="ECO:0000256" key="2">
    <source>
        <dbReference type="ARBA" id="ARBA00022448"/>
    </source>
</evidence>
<dbReference type="SUPFAM" id="SSF140111">
    <property type="entry name" value="Endosomal sorting complex assembly domain"/>
    <property type="match status" value="1"/>
</dbReference>
<gene>
    <name evidence="7" type="ORF">FN846DRAFT_949872</name>
</gene>
<dbReference type="InterPro" id="IPR017898">
    <property type="entry name" value="VPS28_N"/>
</dbReference>
<protein>
    <recommendedName>
        <fullName evidence="6">VPS28 N-terminal domain-containing protein</fullName>
    </recommendedName>
</protein>
<dbReference type="InterPro" id="IPR038358">
    <property type="entry name" value="VPS28_N_sf"/>
</dbReference>
<dbReference type="InterPro" id="IPR037202">
    <property type="entry name" value="ESCRT_assembly_dom"/>
</dbReference>
<keyword evidence="4 5" id="KW-0653">Protein transport</keyword>